<geneLocation type="plasmid" evidence="1 2">
    <name>pBPHY02</name>
</geneLocation>
<proteinExistence type="predicted"/>
<dbReference type="Proteomes" id="UP000001192">
    <property type="component" value="Plasmid pBPHY02"/>
</dbReference>
<evidence type="ECO:0000313" key="2">
    <source>
        <dbReference type="Proteomes" id="UP000001192"/>
    </source>
</evidence>
<keyword evidence="1" id="KW-0614">Plasmid</keyword>
<dbReference type="EMBL" id="CP001046">
    <property type="protein sequence ID" value="ACC76365.1"/>
    <property type="molecule type" value="Genomic_DNA"/>
</dbReference>
<dbReference type="HOGENOM" id="CLU_1632252_0_0_4"/>
<organism evidence="1 2">
    <name type="scientific">Paraburkholderia phymatum (strain DSM 17167 / CIP 108236 / LMG 21445 / STM815)</name>
    <name type="common">Burkholderia phymatum</name>
    <dbReference type="NCBI Taxonomy" id="391038"/>
    <lineage>
        <taxon>Bacteria</taxon>
        <taxon>Pseudomonadati</taxon>
        <taxon>Pseudomonadota</taxon>
        <taxon>Betaproteobacteria</taxon>
        <taxon>Burkholderiales</taxon>
        <taxon>Burkholderiaceae</taxon>
        <taxon>Paraburkholderia</taxon>
    </lineage>
</organism>
<name>B2JXK7_PARP8</name>
<accession>B2JXK7</accession>
<dbReference type="KEGG" id="bph:Bphy_7387"/>
<sequence length="162" mass="18040">MFRRDSRGLAGTLRRALCNSSSPDRTHIEAYLASCSDGGIESLEVTHLVSIKLASGAQLDLRLATLPTDDEQRKHPVIVANVSREEIIYHPGAKERLGLCWRPRLEFLIEQLARCDHKTCLPESLPKCTKRFSKNVVTNPDKLAVVTQTAAFLTNDGWQATN</sequence>
<keyword evidence="2" id="KW-1185">Reference proteome</keyword>
<evidence type="ECO:0000313" key="1">
    <source>
        <dbReference type="EMBL" id="ACC76365.1"/>
    </source>
</evidence>
<reference evidence="2" key="1">
    <citation type="journal article" date="2014" name="Stand. Genomic Sci.">
        <title>Complete genome sequence of Burkholderia phymatum STM815(T), a broad host range and efficient nitrogen-fixing symbiont of Mimosa species.</title>
        <authorList>
            <person name="Moulin L."/>
            <person name="Klonowska A."/>
            <person name="Caroline B."/>
            <person name="Booth K."/>
            <person name="Vriezen J.A."/>
            <person name="Melkonian R."/>
            <person name="James E.K."/>
            <person name="Young J.P."/>
            <person name="Bena G."/>
            <person name="Hauser L."/>
            <person name="Land M."/>
            <person name="Kyrpides N."/>
            <person name="Bruce D."/>
            <person name="Chain P."/>
            <person name="Copeland A."/>
            <person name="Pitluck S."/>
            <person name="Woyke T."/>
            <person name="Lizotte-Waniewski M."/>
            <person name="Bristow J."/>
            <person name="Riley M."/>
        </authorList>
    </citation>
    <scope>NUCLEOTIDE SEQUENCE [LARGE SCALE GENOMIC DNA]</scope>
    <source>
        <strain evidence="2">DSM 17167 / CIP 108236 / LMG 21445 / STM815</strain>
        <plasmid evidence="2">Plasmid pBPHY02</plasmid>
    </source>
</reference>
<gene>
    <name evidence="1" type="ordered locus">Bphy_7387</name>
</gene>
<dbReference type="AlphaFoldDB" id="B2JXK7"/>
<protein>
    <submittedName>
        <fullName evidence="1">Uncharacterized protein</fullName>
    </submittedName>
</protein>